<protein>
    <submittedName>
        <fullName evidence="1">Uncharacterized protein</fullName>
    </submittedName>
</protein>
<name>A0A840YDH9_9SPHN</name>
<accession>A0A840YDH9</accession>
<reference evidence="1 2" key="1">
    <citation type="submission" date="2020-08" db="EMBL/GenBank/DDBJ databases">
        <title>Genomic Encyclopedia of Type Strains, Phase IV (KMG-IV): sequencing the most valuable type-strain genomes for metagenomic binning, comparative biology and taxonomic classification.</title>
        <authorList>
            <person name="Goeker M."/>
        </authorList>
    </citation>
    <scope>NUCLEOTIDE SEQUENCE [LARGE SCALE GENOMIC DNA]</scope>
    <source>
        <strain evidence="1 2">DSM 26736</strain>
    </source>
</reference>
<comment type="caution">
    <text evidence="1">The sequence shown here is derived from an EMBL/GenBank/DDBJ whole genome shotgun (WGS) entry which is preliminary data.</text>
</comment>
<dbReference type="EMBL" id="JACIJF010000007">
    <property type="protein sequence ID" value="MBB5711457.1"/>
    <property type="molecule type" value="Genomic_DNA"/>
</dbReference>
<evidence type="ECO:0000313" key="1">
    <source>
        <dbReference type="EMBL" id="MBB5711457.1"/>
    </source>
</evidence>
<gene>
    <name evidence="1" type="ORF">FHT02_002701</name>
</gene>
<sequence>MRRWLFPLAVLATVLLAALLVWLWRTDAVLVHKCASAGGTWDGEARICNVGTLTVPASPASRSR</sequence>
<dbReference type="AlphaFoldDB" id="A0A840YDH9"/>
<organism evidence="1 2">
    <name type="scientific">Sphingomonas xinjiangensis</name>
    <dbReference type="NCBI Taxonomy" id="643568"/>
    <lineage>
        <taxon>Bacteria</taxon>
        <taxon>Pseudomonadati</taxon>
        <taxon>Pseudomonadota</taxon>
        <taxon>Alphaproteobacteria</taxon>
        <taxon>Sphingomonadales</taxon>
        <taxon>Sphingomonadaceae</taxon>
        <taxon>Sphingomonas</taxon>
    </lineage>
</organism>
<dbReference type="RefSeq" id="WP_184088264.1">
    <property type="nucleotide sequence ID" value="NZ_JACIJF010000007.1"/>
</dbReference>
<evidence type="ECO:0000313" key="2">
    <source>
        <dbReference type="Proteomes" id="UP000527143"/>
    </source>
</evidence>
<proteinExistence type="predicted"/>
<keyword evidence="2" id="KW-1185">Reference proteome</keyword>
<dbReference type="Proteomes" id="UP000527143">
    <property type="component" value="Unassembled WGS sequence"/>
</dbReference>